<protein>
    <recommendedName>
        <fullName evidence="5">Transmembrane protein</fullName>
    </recommendedName>
</protein>
<dbReference type="PANTHER" id="PTHR31398:SF0">
    <property type="entry name" value="MEIOTIC NUCLEAR DIVISION PROTEIN 1 HOMOLOG"/>
    <property type="match status" value="1"/>
</dbReference>
<gene>
    <name evidence="3" type="ORF">PPENT_87.1.T0240275</name>
</gene>
<dbReference type="AlphaFoldDB" id="A0A8S1THC1"/>
<comment type="caution">
    <text evidence="3">The sequence shown here is derived from an EMBL/GenBank/DDBJ whole genome shotgun (WGS) entry which is preliminary data.</text>
</comment>
<keyword evidence="2" id="KW-1133">Transmembrane helix</keyword>
<dbReference type="OrthoDB" id="296756at2759"/>
<dbReference type="Proteomes" id="UP000689195">
    <property type="component" value="Unassembled WGS sequence"/>
</dbReference>
<evidence type="ECO:0000313" key="4">
    <source>
        <dbReference type="Proteomes" id="UP000689195"/>
    </source>
</evidence>
<keyword evidence="4" id="KW-1185">Reference proteome</keyword>
<dbReference type="GO" id="GO:0005634">
    <property type="term" value="C:nucleus"/>
    <property type="evidence" value="ECO:0007669"/>
    <property type="project" value="TreeGrafter"/>
</dbReference>
<feature type="transmembrane region" description="Helical" evidence="2">
    <location>
        <begin position="43"/>
        <end position="62"/>
    </location>
</feature>
<dbReference type="PANTHER" id="PTHR31398">
    <property type="entry name" value="MEIOTIC NUCLEAR DIVISION PROTEIN 1 HOMOLOG"/>
    <property type="match status" value="1"/>
</dbReference>
<evidence type="ECO:0000256" key="2">
    <source>
        <dbReference type="SAM" id="Phobius"/>
    </source>
</evidence>
<dbReference type="EMBL" id="CAJJDO010000024">
    <property type="protein sequence ID" value="CAD8153541.1"/>
    <property type="molecule type" value="Genomic_DNA"/>
</dbReference>
<reference evidence="3" key="1">
    <citation type="submission" date="2021-01" db="EMBL/GenBank/DDBJ databases">
        <authorList>
            <consortium name="Genoscope - CEA"/>
            <person name="William W."/>
        </authorList>
    </citation>
    <scope>NUCLEOTIDE SEQUENCE</scope>
</reference>
<evidence type="ECO:0000313" key="3">
    <source>
        <dbReference type="EMBL" id="CAD8153541.1"/>
    </source>
</evidence>
<dbReference type="GO" id="GO:0007131">
    <property type="term" value="P:reciprocal meiotic recombination"/>
    <property type="evidence" value="ECO:0007669"/>
    <property type="project" value="TreeGrafter"/>
</dbReference>
<keyword evidence="2" id="KW-0812">Transmembrane</keyword>
<feature type="region of interest" description="Disordered" evidence="1">
    <location>
        <begin position="638"/>
        <end position="657"/>
    </location>
</feature>
<evidence type="ECO:0008006" key="5">
    <source>
        <dbReference type="Google" id="ProtNLM"/>
    </source>
</evidence>
<organism evidence="3 4">
    <name type="scientific">Paramecium pentaurelia</name>
    <dbReference type="NCBI Taxonomy" id="43138"/>
    <lineage>
        <taxon>Eukaryota</taxon>
        <taxon>Sar</taxon>
        <taxon>Alveolata</taxon>
        <taxon>Ciliophora</taxon>
        <taxon>Intramacronucleata</taxon>
        <taxon>Oligohymenophorea</taxon>
        <taxon>Peniculida</taxon>
        <taxon>Parameciidae</taxon>
        <taxon>Paramecium</taxon>
    </lineage>
</organism>
<keyword evidence="2" id="KW-0472">Membrane</keyword>
<evidence type="ECO:0000256" key="1">
    <source>
        <dbReference type="SAM" id="MobiDB-lite"/>
    </source>
</evidence>
<accession>A0A8S1THC1</accession>
<sequence>MLKFQKRSRNEIKGCFLNLVNSLDFFGQPPFFRILKRQKFNTVLGHILTIILMIVCGLYMYYQIQDLLNHGTPNIIISETQPISMPAFTLDPKNFTFVISITDTSLLSLSTFKKHFDVVLTACNRTRFFNETKQAQDVSLQCRNVPLESCNLDKHFPMDYQKQFFSKFLLKNLFCINSTVSEENPPQIQGYSNADTFQFLQVLMMPCRNSSTYNGCSPPEEIQTALKAGYYAIYLGDTLLKLDNPGRPYEEIITVQFSSFSSSQSKQIQSNFKMIETKTDVGLIRSDIKTELALLQSTQKDFQSSYNQVSYIENLIFMEQRVGNYKRSYIKLQNILGNVGGLWQLVALTISTLVSPVVATLMNLQMANRIFNFENNLNNNESPSVSRSINNFNENQNQNDFIKEDKNKLGNSQKKSKKNLNQVENRLELKKYLKQKKKQLEIGICDLFCMNLGIKKSFQQQIKYSIEKIFNKLDVVNILNKMQEIDKLKYVLLNKEQLELFNYIPKPLIPSDMFSKDFEQKLNALEEKLEFQFILQEEKSDLSKIESAFYAYMKLHQKKKLSETDKNILDLVGEDMISIFEKINKNQDEFLIQSNRNIHSNLNLLEQHQIEILSPISSKGDNVQFNQNDNDIDCNSYQNDDHDEQAAQIPPKIPYKS</sequence>
<name>A0A8S1THC1_9CILI</name>
<proteinExistence type="predicted"/>